<accession>A0A0Q9YJQ1</accession>
<name>A0A0Q9YJQ1_9GAMM</name>
<comment type="caution">
    <text evidence="1">The sequence shown here is derived from an EMBL/GenBank/DDBJ whole genome shotgun (WGS) entry which is preliminary data.</text>
</comment>
<gene>
    <name evidence="1" type="ORF">CC99x_02117</name>
</gene>
<organism evidence="1">
    <name type="scientific">Candidatus Berkiella cookevillensis</name>
    <dbReference type="NCBI Taxonomy" id="437022"/>
    <lineage>
        <taxon>Bacteria</taxon>
        <taxon>Pseudomonadati</taxon>
        <taxon>Pseudomonadota</taxon>
        <taxon>Gammaproteobacteria</taxon>
        <taxon>Candidatus Berkiellales</taxon>
        <taxon>Candidatus Berkiellaceae</taxon>
        <taxon>Candidatus Berkiella</taxon>
    </lineage>
</organism>
<reference evidence="1" key="1">
    <citation type="submission" date="2015-09" db="EMBL/GenBank/DDBJ databases">
        <title>Draft Genome Sequences of Two Novel Amoeba-resistant Intranuclear Bacteria, Candidatus Berkiella cookevillensis and Candidatus Berkiella aquae.</title>
        <authorList>
            <person name="Mehari Y.T."/>
            <person name="Arivett B.A."/>
            <person name="Farone A.L."/>
            <person name="Gunderson J.H."/>
            <person name="Farone M.B."/>
        </authorList>
    </citation>
    <scope>NUCLEOTIDE SEQUENCE [LARGE SCALE GENOMIC DNA]</scope>
    <source>
        <strain evidence="1">CC99</strain>
    </source>
</reference>
<proteinExistence type="predicted"/>
<protein>
    <submittedName>
        <fullName evidence="1">Uncharacterized protein</fullName>
    </submittedName>
</protein>
<sequence length="30" mass="3510">MVQNFSIFCGIDVSKGWRLELLMSEEKVHI</sequence>
<evidence type="ECO:0000313" key="1">
    <source>
        <dbReference type="EMBL" id="KRG17658.1"/>
    </source>
</evidence>
<dbReference type="EMBL" id="LKHV01000013">
    <property type="protein sequence ID" value="KRG17658.1"/>
    <property type="molecule type" value="Genomic_DNA"/>
</dbReference>
<dbReference type="AlphaFoldDB" id="A0A0Q9YJQ1"/>